<feature type="compositionally biased region" description="Basic and acidic residues" evidence="1">
    <location>
        <begin position="219"/>
        <end position="229"/>
    </location>
</feature>
<protein>
    <submittedName>
        <fullName evidence="2">Uncharacterized protein</fullName>
    </submittedName>
</protein>
<feature type="region of interest" description="Disordered" evidence="1">
    <location>
        <begin position="170"/>
        <end position="229"/>
    </location>
</feature>
<feature type="region of interest" description="Disordered" evidence="1">
    <location>
        <begin position="337"/>
        <end position="359"/>
    </location>
</feature>
<comment type="caution">
    <text evidence="2">The sequence shown here is derived from an EMBL/GenBank/DDBJ whole genome shotgun (WGS) entry which is preliminary data.</text>
</comment>
<feature type="non-terminal residue" evidence="2">
    <location>
        <position position="1"/>
    </location>
</feature>
<reference evidence="2" key="1">
    <citation type="submission" date="2023-03" db="EMBL/GenBank/DDBJ databases">
        <title>Massive genome expansion in bonnet fungi (Mycena s.s.) driven by repeated elements and novel gene families across ecological guilds.</title>
        <authorList>
            <consortium name="Lawrence Berkeley National Laboratory"/>
            <person name="Harder C.B."/>
            <person name="Miyauchi S."/>
            <person name="Viragh M."/>
            <person name="Kuo A."/>
            <person name="Thoen E."/>
            <person name="Andreopoulos B."/>
            <person name="Lu D."/>
            <person name="Skrede I."/>
            <person name="Drula E."/>
            <person name="Henrissat B."/>
            <person name="Morin E."/>
            <person name="Kohler A."/>
            <person name="Barry K."/>
            <person name="LaButti K."/>
            <person name="Morin E."/>
            <person name="Salamov A."/>
            <person name="Lipzen A."/>
            <person name="Mereny Z."/>
            <person name="Hegedus B."/>
            <person name="Baldrian P."/>
            <person name="Stursova M."/>
            <person name="Weitz H."/>
            <person name="Taylor A."/>
            <person name="Grigoriev I.V."/>
            <person name="Nagy L.G."/>
            <person name="Martin F."/>
            <person name="Kauserud H."/>
        </authorList>
    </citation>
    <scope>NUCLEOTIDE SEQUENCE</scope>
    <source>
        <strain evidence="2">CBHHK067</strain>
    </source>
</reference>
<organism evidence="2 3">
    <name type="scientific">Mycena rosella</name>
    <name type="common">Pink bonnet</name>
    <name type="synonym">Agaricus rosellus</name>
    <dbReference type="NCBI Taxonomy" id="1033263"/>
    <lineage>
        <taxon>Eukaryota</taxon>
        <taxon>Fungi</taxon>
        <taxon>Dikarya</taxon>
        <taxon>Basidiomycota</taxon>
        <taxon>Agaricomycotina</taxon>
        <taxon>Agaricomycetes</taxon>
        <taxon>Agaricomycetidae</taxon>
        <taxon>Agaricales</taxon>
        <taxon>Marasmiineae</taxon>
        <taxon>Mycenaceae</taxon>
        <taxon>Mycena</taxon>
    </lineage>
</organism>
<sequence length="557" mass="61326">IDLEPDNTSSASPKDRSDTVVLHSNAIEFESPTANEHSEVPSPIATIVIYMPNTLSTPTNDPTAIRPGDVHILEEHVPEGGNAVSTHTPTQAENWVERHYDSALLTSIRSVGLGGPIATMLSPHTPALAIFGSILDDQVLDLANTLSDVSAFAVMVRPTEDDPLAKFMQETRENEMDTETGYSTEGSDDGTIEDSVNSNANDSDSDSGEDYGVAGTFRPRGEARKDKQKQKQVDLDYIVPVGIDRPDGFHRTRVKLHLRLQENCLYKVAISSKTAFKFQTEKGETSHALTEPISRPQVLSCVDLKVETRPFEVLLDRSYSNLGFIVHRHKSIAGREYLPRGFKPPSATATRSSQKSTENTGSMIFGLNSMQPLLTAKVSRGRTTGETIQLADDKPAPPCLVKERIGEEWDKDGESYSSYDVAWHPTSQTNGYPPPINIRFGMGIEFFGKEERNISRLPTISHILRNQVILWVFDPELKAKVRGMVVLTSTYIPDIKISEPPTIDDEEIVDLQSHNPPATDTAPLCHDAVNSVAIGLFEEHPAAVKSGMRKLIHKITP</sequence>
<accession>A0AAD7D4I7</accession>
<dbReference type="Proteomes" id="UP001221757">
    <property type="component" value="Unassembled WGS sequence"/>
</dbReference>
<feature type="non-terminal residue" evidence="2">
    <location>
        <position position="557"/>
    </location>
</feature>
<feature type="compositionally biased region" description="Polar residues" evidence="1">
    <location>
        <begin position="347"/>
        <end position="359"/>
    </location>
</feature>
<evidence type="ECO:0000313" key="2">
    <source>
        <dbReference type="EMBL" id="KAJ7677653.1"/>
    </source>
</evidence>
<keyword evidence="3" id="KW-1185">Reference proteome</keyword>
<dbReference type="EMBL" id="JARKIE010000136">
    <property type="protein sequence ID" value="KAJ7677653.1"/>
    <property type="molecule type" value="Genomic_DNA"/>
</dbReference>
<dbReference type="AlphaFoldDB" id="A0AAD7D4I7"/>
<proteinExistence type="predicted"/>
<gene>
    <name evidence="2" type="ORF">B0H17DRAFT_1078992</name>
</gene>
<evidence type="ECO:0000313" key="3">
    <source>
        <dbReference type="Proteomes" id="UP001221757"/>
    </source>
</evidence>
<name>A0AAD7D4I7_MYCRO</name>
<evidence type="ECO:0000256" key="1">
    <source>
        <dbReference type="SAM" id="MobiDB-lite"/>
    </source>
</evidence>